<reference evidence="3 4" key="1">
    <citation type="submission" date="2020-08" db="EMBL/GenBank/DDBJ databases">
        <title>Bridging the membrane lipid divide: bacteria of the FCB group superphylum have the potential to synthesize archaeal ether lipids.</title>
        <authorList>
            <person name="Villanueva L."/>
            <person name="Von Meijenfeldt F.A.B."/>
            <person name="Westbye A.B."/>
            <person name="Yadav S."/>
            <person name="Hopmans E.C."/>
            <person name="Dutilh B.E."/>
            <person name="Sinninghe Damste J.S."/>
        </authorList>
    </citation>
    <scope>NUCLEOTIDE SEQUENCE [LARGE SCALE GENOMIC DNA]</scope>
    <source>
        <strain evidence="3">NIOZ-UU27</strain>
    </source>
</reference>
<dbReference type="AlphaFoldDB" id="A0A8J6MYD3"/>
<accession>A0A8J6MYD3</accession>
<feature type="domain" description="AMP-dependent synthetase/ligase" evidence="1">
    <location>
        <begin position="128"/>
        <end position="285"/>
    </location>
</feature>
<dbReference type="Pfam" id="PF14535">
    <property type="entry name" value="AMP-binding_C_2"/>
    <property type="match status" value="1"/>
</dbReference>
<dbReference type="EMBL" id="JACNJD010000191">
    <property type="protein sequence ID" value="MBC8177139.1"/>
    <property type="molecule type" value="Genomic_DNA"/>
</dbReference>
<protein>
    <submittedName>
        <fullName evidence="3">Phenylacetate--CoA ligase family protein</fullName>
    </submittedName>
</protein>
<dbReference type="PANTHER" id="PTHR43845:SF1">
    <property type="entry name" value="BLR5969 PROTEIN"/>
    <property type="match status" value="1"/>
</dbReference>
<gene>
    <name evidence="3" type="ORF">H8E19_07005</name>
</gene>
<dbReference type="PANTHER" id="PTHR43845">
    <property type="entry name" value="BLR5969 PROTEIN"/>
    <property type="match status" value="1"/>
</dbReference>
<comment type="caution">
    <text evidence="3">The sequence shown here is derived from an EMBL/GenBank/DDBJ whole genome shotgun (WGS) entry which is preliminary data.</text>
</comment>
<sequence length="424" mass="47755">MPPDSRFFDRARETMGREERRPLLSQRFVDTFQRAYGHSKAYKEVFESAGLKISDIKGLNDLEKLPLLRIEDLVDWQKREPPFGGFNTIDPDNFRRIYVNPGLIYQPGEQEYVDRSWAEALCAVGFKPGDRVVNTFNYHLWPFAFMLDESVKMIGGTVVPTGVGNTLMQVKIMQGLRANGFLGTPSFLMTLAQRAEAMGMDLRKDILLEKALVSAEMLPESLRTRLETNLGMIIRQGYGTVFLGCIGYECSHRTGLHVPDSILVEVVDPQTGIQVGPGAVGEIVATNFNNSYPMIRMATGDLSALARGQCPCGRTGPMLKKILGRTGQATKVRGTFIHPWQADEVMSKYREVFKYQVVITREADRDDMTFLVEMKEEGSGTDMLCARIERDIKDILTIKGSVQVVSRGTIPDLHKKIEDKRTWE</sequence>
<dbReference type="GO" id="GO:0016874">
    <property type="term" value="F:ligase activity"/>
    <property type="evidence" value="ECO:0007669"/>
    <property type="project" value="UniProtKB-KW"/>
</dbReference>
<dbReference type="InterPro" id="IPR000873">
    <property type="entry name" value="AMP-dep_synth/lig_dom"/>
</dbReference>
<dbReference type="Gene3D" id="3.30.300.30">
    <property type="match status" value="1"/>
</dbReference>
<dbReference type="SUPFAM" id="SSF56801">
    <property type="entry name" value="Acetyl-CoA synthetase-like"/>
    <property type="match status" value="1"/>
</dbReference>
<dbReference type="InterPro" id="IPR042099">
    <property type="entry name" value="ANL_N_sf"/>
</dbReference>
<feature type="domain" description="AMP-dependent ligase C-terminal" evidence="2">
    <location>
        <begin position="334"/>
        <end position="417"/>
    </location>
</feature>
<dbReference type="InterPro" id="IPR045851">
    <property type="entry name" value="AMP-bd_C_sf"/>
</dbReference>
<dbReference type="Proteomes" id="UP000650524">
    <property type="component" value="Unassembled WGS sequence"/>
</dbReference>
<evidence type="ECO:0000259" key="2">
    <source>
        <dbReference type="Pfam" id="PF14535"/>
    </source>
</evidence>
<organism evidence="3 4">
    <name type="scientific">Candidatus Desulfacyla euxinica</name>
    <dbReference type="NCBI Taxonomy" id="2841693"/>
    <lineage>
        <taxon>Bacteria</taxon>
        <taxon>Deltaproteobacteria</taxon>
        <taxon>Candidatus Desulfacyla</taxon>
    </lineage>
</organism>
<dbReference type="InterPro" id="IPR028154">
    <property type="entry name" value="AMP-dep_Lig_C"/>
</dbReference>
<dbReference type="Gene3D" id="3.40.50.12780">
    <property type="entry name" value="N-terminal domain of ligase-like"/>
    <property type="match status" value="1"/>
</dbReference>
<proteinExistence type="predicted"/>
<evidence type="ECO:0000313" key="4">
    <source>
        <dbReference type="Proteomes" id="UP000650524"/>
    </source>
</evidence>
<evidence type="ECO:0000259" key="1">
    <source>
        <dbReference type="Pfam" id="PF00501"/>
    </source>
</evidence>
<keyword evidence="3" id="KW-0436">Ligase</keyword>
<evidence type="ECO:0000313" key="3">
    <source>
        <dbReference type="EMBL" id="MBC8177139.1"/>
    </source>
</evidence>
<name>A0A8J6MYD3_9DELT</name>
<dbReference type="Pfam" id="PF00501">
    <property type="entry name" value="AMP-binding"/>
    <property type="match status" value="1"/>
</dbReference>